<feature type="transmembrane region" description="Helical" evidence="10">
    <location>
        <begin position="169"/>
        <end position="187"/>
    </location>
</feature>
<evidence type="ECO:0000259" key="11">
    <source>
        <dbReference type="PROSITE" id="PS50850"/>
    </source>
</evidence>
<keyword evidence="9 10" id="KW-0472">Membrane</keyword>
<dbReference type="InterPro" id="IPR011701">
    <property type="entry name" value="MFS"/>
</dbReference>
<dbReference type="InterPro" id="IPR036259">
    <property type="entry name" value="MFS_trans_sf"/>
</dbReference>
<evidence type="ECO:0000256" key="9">
    <source>
        <dbReference type="ARBA" id="ARBA00023136"/>
    </source>
</evidence>
<keyword evidence="6 10" id="KW-0812">Transmembrane</keyword>
<evidence type="ECO:0000256" key="8">
    <source>
        <dbReference type="ARBA" id="ARBA00023063"/>
    </source>
</evidence>
<dbReference type="RefSeq" id="WP_149765689.1">
    <property type="nucleotide sequence ID" value="NZ_FTMK01000011.1"/>
</dbReference>
<dbReference type="GO" id="GO:0042128">
    <property type="term" value="P:nitrate assimilation"/>
    <property type="evidence" value="ECO:0007669"/>
    <property type="project" value="UniProtKB-KW"/>
</dbReference>
<sequence>MPDPGSTSQTQQQRALWLSTTAFTLCFAVWTIFSIIGITIKQELGLNEFEYGVLIATPILTGSLIRLILGVWTERFGGRLVFSLQMLFTGIATWALTWADSYAEFLLAALGVGMAGGSFIIGVAYVSKWFPAARQGTALGIFGMGNVGAAVTKFLAPFILVAWGWQAVAQIWAVGIALMGVVFFLVARDDPDFEARRAQGIAAPSLAEQFAPLKKLQVWRFALYYFFVFGGFVALALWLPHYLTQVYGVDLRLAGMAAAAFSLSASIFRAYGGILSDRFGARTVMYWTFGFSALFLFMLSYPPTDYTIRGMDGPISFSTEMGLWPFVVTLFALGFFMSLGKAAIFKHIPVYYPNHVGSVGGLVGMIGGLGGFILPIVFGALLDLTGIWTSSFALLFLVVIVSMAWMHMSIRAMERRAQGRALDRLPNFPELAEVHDPERTVMPRVLDDWRPENPTFWAEQGRKVARRNLWISIPALTLAFSVWMVWSVVVAKLPLIGFAFTQDQLFWLAALPALSGATLRIFYSFMVPIFGGRLWTTLSTASLLIPAMGIGYAVQDPSTPYLIFVVLALLCGLGGANFASSMANISFFFPKAEKGNALGLNAGLGNLGVSLMQFLVPIVITMGVFGAMGGAAQELSDGSRLWMQNAGFVWVPFIIASTIAAWLGMNDITDARASFREQAVIFSRLHNWVMCLLYIGTFGSFIGYSAGFPLLIKLAFPDVNALQFVFLGPLVGALSRAGTGWLSDRVGGGRVTFWVFAGMIASVGLVIVSLQALSFWGFFAGFMALFFFTGVGNSSTFQMIPVIMRKEVARLEPQLSPEDRRRQSDRESAAIIAFTSAIGAYGGFFIPKAYGSSIALTGSALGALWAFLGFYVLCLAVTWVFYTRPGGLLHDIERGRAPAGAATPA</sequence>
<dbReference type="InterPro" id="IPR020846">
    <property type="entry name" value="MFS_dom"/>
</dbReference>
<feature type="transmembrane region" description="Helical" evidence="10">
    <location>
        <begin position="719"/>
        <end position="739"/>
    </location>
</feature>
<dbReference type="CDD" id="cd17341">
    <property type="entry name" value="MFS_NRT2_like"/>
    <property type="match status" value="2"/>
</dbReference>
<protein>
    <submittedName>
        <fullName evidence="12">MFS transporter, NNP family, nitrate/nitrite transporter</fullName>
    </submittedName>
</protein>
<feature type="transmembrane region" description="Helical" evidence="10">
    <location>
        <begin position="15"/>
        <end position="40"/>
    </location>
</feature>
<feature type="transmembrane region" description="Helical" evidence="10">
    <location>
        <begin position="138"/>
        <end position="163"/>
    </location>
</feature>
<keyword evidence="3" id="KW-0813">Transport</keyword>
<dbReference type="InterPro" id="IPR004737">
    <property type="entry name" value="NO3_transporter_NarK/NarU-like"/>
</dbReference>
<comment type="subcellular location">
    <subcellularLocation>
        <location evidence="1">Cell inner membrane</location>
        <topology evidence="1">Multi-pass membrane protein</topology>
    </subcellularLocation>
</comment>
<accession>A0A1N6UF29</accession>
<dbReference type="InterPro" id="IPR044772">
    <property type="entry name" value="NO3_transporter"/>
</dbReference>
<feature type="transmembrane region" description="Helical" evidence="10">
    <location>
        <begin position="751"/>
        <end position="770"/>
    </location>
</feature>
<evidence type="ECO:0000256" key="2">
    <source>
        <dbReference type="ARBA" id="ARBA00008432"/>
    </source>
</evidence>
<comment type="similarity">
    <text evidence="2">Belongs to the major facilitator superfamily. Nitrate/nitrite porter (TC 2.A.1.8) family.</text>
</comment>
<dbReference type="EMBL" id="FTMK01000011">
    <property type="protein sequence ID" value="SIQ64194.1"/>
    <property type="molecule type" value="Genomic_DNA"/>
</dbReference>
<dbReference type="GO" id="GO:0015291">
    <property type="term" value="F:secondary active transmembrane transporter activity"/>
    <property type="evidence" value="ECO:0007669"/>
    <property type="project" value="UniProtKB-ARBA"/>
</dbReference>
<dbReference type="GO" id="GO:0015113">
    <property type="term" value="F:nitrite transmembrane transporter activity"/>
    <property type="evidence" value="ECO:0007669"/>
    <property type="project" value="InterPro"/>
</dbReference>
<dbReference type="GO" id="GO:0015112">
    <property type="term" value="F:nitrate transmembrane transporter activity"/>
    <property type="evidence" value="ECO:0007669"/>
    <property type="project" value="InterPro"/>
</dbReference>
<keyword evidence="4" id="KW-1003">Cell membrane</keyword>
<feature type="transmembrane region" description="Helical" evidence="10">
    <location>
        <begin position="322"/>
        <end position="344"/>
    </location>
</feature>
<dbReference type="NCBIfam" id="TIGR00886">
    <property type="entry name" value="2A0108"/>
    <property type="match status" value="1"/>
</dbReference>
<dbReference type="Gene3D" id="1.20.1250.20">
    <property type="entry name" value="MFS general substrate transporter like domains"/>
    <property type="match status" value="3"/>
</dbReference>
<evidence type="ECO:0000256" key="3">
    <source>
        <dbReference type="ARBA" id="ARBA00022448"/>
    </source>
</evidence>
<feature type="transmembrane region" description="Helical" evidence="10">
    <location>
        <begin position="647"/>
        <end position="665"/>
    </location>
</feature>
<evidence type="ECO:0000256" key="5">
    <source>
        <dbReference type="ARBA" id="ARBA00022519"/>
    </source>
</evidence>
<dbReference type="SUPFAM" id="SSF103473">
    <property type="entry name" value="MFS general substrate transporter"/>
    <property type="match status" value="2"/>
</dbReference>
<feature type="transmembrane region" description="Helical" evidence="10">
    <location>
        <begin position="469"/>
        <end position="493"/>
    </location>
</feature>
<evidence type="ECO:0000313" key="13">
    <source>
        <dbReference type="Proteomes" id="UP000323956"/>
    </source>
</evidence>
<keyword evidence="5" id="KW-0997">Cell inner membrane</keyword>
<dbReference type="FunFam" id="1.20.1250.20:FF:000024">
    <property type="entry name" value="Nitrite extrusion protein NarK"/>
    <property type="match status" value="1"/>
</dbReference>
<proteinExistence type="inferred from homology"/>
<feature type="transmembrane region" description="Helical" evidence="10">
    <location>
        <begin position="284"/>
        <end position="302"/>
    </location>
</feature>
<feature type="transmembrane region" description="Helical" evidence="10">
    <location>
        <begin position="776"/>
        <end position="797"/>
    </location>
</feature>
<feature type="transmembrane region" description="Helical" evidence="10">
    <location>
        <begin position="387"/>
        <end position="406"/>
    </location>
</feature>
<feature type="domain" description="Major facilitator superfamily (MFS) profile" evidence="11">
    <location>
        <begin position="14"/>
        <end position="416"/>
    </location>
</feature>
<evidence type="ECO:0000313" key="12">
    <source>
        <dbReference type="EMBL" id="SIQ64194.1"/>
    </source>
</evidence>
<feature type="transmembrane region" description="Helical" evidence="10">
    <location>
        <begin position="535"/>
        <end position="555"/>
    </location>
</feature>
<gene>
    <name evidence="12" type="ORF">SAMN05421641_11125</name>
</gene>
<feature type="transmembrane region" description="Helical" evidence="10">
    <location>
        <begin position="862"/>
        <end position="882"/>
    </location>
</feature>
<dbReference type="Proteomes" id="UP000323956">
    <property type="component" value="Unassembled WGS sequence"/>
</dbReference>
<feature type="transmembrane region" description="Helical" evidence="10">
    <location>
        <begin position="356"/>
        <end position="381"/>
    </location>
</feature>
<evidence type="ECO:0000256" key="4">
    <source>
        <dbReference type="ARBA" id="ARBA00022475"/>
    </source>
</evidence>
<evidence type="ECO:0000256" key="6">
    <source>
        <dbReference type="ARBA" id="ARBA00022692"/>
    </source>
</evidence>
<feature type="transmembrane region" description="Helical" evidence="10">
    <location>
        <begin position="561"/>
        <end position="583"/>
    </location>
</feature>
<feature type="transmembrane region" description="Helical" evidence="10">
    <location>
        <begin position="505"/>
        <end position="523"/>
    </location>
</feature>
<dbReference type="Pfam" id="PF07690">
    <property type="entry name" value="MFS_1"/>
    <property type="match status" value="2"/>
</dbReference>
<keyword evidence="8" id="KW-0534">Nitrate assimilation</keyword>
<dbReference type="PROSITE" id="PS50850">
    <property type="entry name" value="MFS"/>
    <property type="match status" value="1"/>
</dbReference>
<dbReference type="AlphaFoldDB" id="A0A1N6UF29"/>
<evidence type="ECO:0000256" key="1">
    <source>
        <dbReference type="ARBA" id="ARBA00004429"/>
    </source>
</evidence>
<organism evidence="12 13">
    <name type="scientific">Paracoccus thiocyanatus</name>
    <dbReference type="NCBI Taxonomy" id="34006"/>
    <lineage>
        <taxon>Bacteria</taxon>
        <taxon>Pseudomonadati</taxon>
        <taxon>Pseudomonadota</taxon>
        <taxon>Alphaproteobacteria</taxon>
        <taxon>Rhodobacterales</taxon>
        <taxon>Paracoccaceae</taxon>
        <taxon>Paracoccus</taxon>
    </lineage>
</organism>
<name>A0A1N6UF29_9RHOB</name>
<dbReference type="GO" id="GO:0005886">
    <property type="term" value="C:plasma membrane"/>
    <property type="evidence" value="ECO:0007669"/>
    <property type="project" value="UniProtKB-SubCell"/>
</dbReference>
<feature type="transmembrane region" description="Helical" evidence="10">
    <location>
        <begin position="685"/>
        <end position="707"/>
    </location>
</feature>
<feature type="transmembrane region" description="Helical" evidence="10">
    <location>
        <begin position="604"/>
        <end position="627"/>
    </location>
</feature>
<evidence type="ECO:0000256" key="7">
    <source>
        <dbReference type="ARBA" id="ARBA00022989"/>
    </source>
</evidence>
<feature type="transmembrane region" description="Helical" evidence="10">
    <location>
        <begin position="251"/>
        <end position="272"/>
    </location>
</feature>
<keyword evidence="7 10" id="KW-1133">Transmembrane helix</keyword>
<evidence type="ECO:0000256" key="10">
    <source>
        <dbReference type="SAM" id="Phobius"/>
    </source>
</evidence>
<feature type="transmembrane region" description="Helical" evidence="10">
    <location>
        <begin position="52"/>
        <end position="73"/>
    </location>
</feature>
<reference evidence="12 13" key="1">
    <citation type="submission" date="2017-01" db="EMBL/GenBank/DDBJ databases">
        <authorList>
            <person name="Varghese N."/>
            <person name="Submissions S."/>
        </authorList>
    </citation>
    <scope>NUCLEOTIDE SEQUENCE [LARGE SCALE GENOMIC DNA]</scope>
    <source>
        <strain evidence="12 13">ATCC 700171</strain>
    </source>
</reference>
<dbReference type="OrthoDB" id="9771451at2"/>
<feature type="transmembrane region" description="Helical" evidence="10">
    <location>
        <begin position="221"/>
        <end position="239"/>
    </location>
</feature>
<dbReference type="PANTHER" id="PTHR23515">
    <property type="entry name" value="HIGH-AFFINITY NITRATE TRANSPORTER 2.3"/>
    <property type="match status" value="1"/>
</dbReference>
<feature type="transmembrane region" description="Helical" evidence="10">
    <location>
        <begin position="105"/>
        <end position="126"/>
    </location>
</feature>
<feature type="transmembrane region" description="Helical" evidence="10">
    <location>
        <begin position="829"/>
        <end position="850"/>
    </location>
</feature>
<feature type="transmembrane region" description="Helical" evidence="10">
    <location>
        <begin position="80"/>
        <end position="99"/>
    </location>
</feature>